<proteinExistence type="predicted"/>
<sequence>MATVEFNRQNFVQARPILGPAARGPKPIPRRNLLPATDVNPAAIGITLAGYAWLIVLAWAAFAGGPSSLLLVIVTTISVMFFGLLVGGGAYSRNTTPERETERSFAEFLAGDVNIATGRVSGKDALLQILALPIAAAVGGTVIVLIAVFA</sequence>
<protein>
    <submittedName>
        <fullName evidence="2">Uncharacterized protein</fullName>
    </submittedName>
</protein>
<evidence type="ECO:0000313" key="2">
    <source>
        <dbReference type="EMBL" id="GGH14421.1"/>
    </source>
</evidence>
<keyword evidence="1" id="KW-0812">Transmembrane</keyword>
<keyword evidence="1" id="KW-0472">Membrane</keyword>
<dbReference type="EMBL" id="BMES01000001">
    <property type="protein sequence ID" value="GGH14421.1"/>
    <property type="molecule type" value="Genomic_DNA"/>
</dbReference>
<evidence type="ECO:0000256" key="1">
    <source>
        <dbReference type="SAM" id="Phobius"/>
    </source>
</evidence>
<reference evidence="2" key="1">
    <citation type="journal article" date="2014" name="Int. J. Syst. Evol. Microbiol.">
        <title>Complete genome sequence of Corynebacterium casei LMG S-19264T (=DSM 44701T), isolated from a smear-ripened cheese.</title>
        <authorList>
            <consortium name="US DOE Joint Genome Institute (JGI-PGF)"/>
            <person name="Walter F."/>
            <person name="Albersmeier A."/>
            <person name="Kalinowski J."/>
            <person name="Ruckert C."/>
        </authorList>
    </citation>
    <scope>NUCLEOTIDE SEQUENCE</scope>
    <source>
        <strain evidence="2">CGMCC 1.12214</strain>
    </source>
</reference>
<dbReference type="Proteomes" id="UP000603912">
    <property type="component" value="Unassembled WGS sequence"/>
</dbReference>
<dbReference type="AlphaFoldDB" id="A0A917I4P1"/>
<comment type="caution">
    <text evidence="2">The sequence shown here is derived from an EMBL/GenBank/DDBJ whole genome shotgun (WGS) entry which is preliminary data.</text>
</comment>
<evidence type="ECO:0000313" key="3">
    <source>
        <dbReference type="Proteomes" id="UP000603912"/>
    </source>
</evidence>
<dbReference type="RefSeq" id="WP_188516919.1">
    <property type="nucleotide sequence ID" value="NZ_BMES01000001.1"/>
</dbReference>
<reference evidence="2" key="2">
    <citation type="submission" date="2020-09" db="EMBL/GenBank/DDBJ databases">
        <authorList>
            <person name="Sun Q."/>
            <person name="Zhou Y."/>
        </authorList>
    </citation>
    <scope>NUCLEOTIDE SEQUENCE</scope>
    <source>
        <strain evidence="2">CGMCC 1.12214</strain>
    </source>
</reference>
<name>A0A917I4P1_9HYPH</name>
<organism evidence="2 3">
    <name type="scientific">Alsobacter metallidurans</name>
    <dbReference type="NCBI Taxonomy" id="340221"/>
    <lineage>
        <taxon>Bacteria</taxon>
        <taxon>Pseudomonadati</taxon>
        <taxon>Pseudomonadota</taxon>
        <taxon>Alphaproteobacteria</taxon>
        <taxon>Hyphomicrobiales</taxon>
        <taxon>Alsobacteraceae</taxon>
        <taxon>Alsobacter</taxon>
    </lineage>
</organism>
<feature type="transmembrane region" description="Helical" evidence="1">
    <location>
        <begin position="69"/>
        <end position="91"/>
    </location>
</feature>
<accession>A0A917I4P1</accession>
<feature type="transmembrane region" description="Helical" evidence="1">
    <location>
        <begin position="42"/>
        <end position="62"/>
    </location>
</feature>
<feature type="transmembrane region" description="Helical" evidence="1">
    <location>
        <begin position="125"/>
        <end position="149"/>
    </location>
</feature>
<gene>
    <name evidence="2" type="ORF">GCM10007036_13750</name>
</gene>
<keyword evidence="3" id="KW-1185">Reference proteome</keyword>
<keyword evidence="1" id="KW-1133">Transmembrane helix</keyword>